<dbReference type="AlphaFoldDB" id="A0A1I2CL48"/>
<feature type="region of interest" description="Disordered" evidence="1">
    <location>
        <begin position="46"/>
        <end position="100"/>
    </location>
</feature>
<evidence type="ECO:0000256" key="1">
    <source>
        <dbReference type="SAM" id="MobiDB-lite"/>
    </source>
</evidence>
<protein>
    <submittedName>
        <fullName evidence="2">Uncharacterized protein</fullName>
    </submittedName>
</protein>
<dbReference type="EMBL" id="FOMZ01000025">
    <property type="protein sequence ID" value="SFE68875.1"/>
    <property type="molecule type" value="Genomic_DNA"/>
</dbReference>
<feature type="compositionally biased region" description="Low complexity" evidence="1">
    <location>
        <begin position="55"/>
        <end position="71"/>
    </location>
</feature>
<keyword evidence="3" id="KW-1185">Reference proteome</keyword>
<evidence type="ECO:0000313" key="3">
    <source>
        <dbReference type="Proteomes" id="UP000198716"/>
    </source>
</evidence>
<evidence type="ECO:0000313" key="2">
    <source>
        <dbReference type="EMBL" id="SFE68875.1"/>
    </source>
</evidence>
<organism evidence="2 3">
    <name type="scientific">Actinopolyspora alba</name>
    <dbReference type="NCBI Taxonomy" id="673379"/>
    <lineage>
        <taxon>Bacteria</taxon>
        <taxon>Bacillati</taxon>
        <taxon>Actinomycetota</taxon>
        <taxon>Actinomycetes</taxon>
        <taxon>Actinopolysporales</taxon>
        <taxon>Actinopolysporaceae</taxon>
        <taxon>Actinopolyspora</taxon>
        <taxon>Actinopolyspora alba group</taxon>
    </lineage>
</organism>
<sequence>MSPIRSNRGRAAAWRSVWSWPLHSRGRALITLVVVVGVLLAVGQLSTRDTQHEQSSGTGPAATTSTPVPATRSDDTTDPAAEASRSALPAPSTVRAVGKDAPPAALEAAGGFMRNWINTPEGIEPEQWRDGLEPYAMPELSGQLRSVDPARVTPSELVGDPRVVRASPPVVEVHWPTDTDTVRLVLIHPEGTWRVRDVGVAA</sequence>
<reference evidence="3" key="1">
    <citation type="submission" date="2016-10" db="EMBL/GenBank/DDBJ databases">
        <authorList>
            <person name="Varghese N."/>
            <person name="Submissions S."/>
        </authorList>
    </citation>
    <scope>NUCLEOTIDE SEQUENCE [LARGE SCALE GENOMIC DNA]</scope>
    <source>
        <strain evidence="3">DSM 45004</strain>
    </source>
</reference>
<accession>A0A1I2CL48</accession>
<gene>
    <name evidence="2" type="ORF">SAMN04487819_1253</name>
</gene>
<dbReference type="Proteomes" id="UP000198716">
    <property type="component" value="Unassembled WGS sequence"/>
</dbReference>
<proteinExistence type="predicted"/>
<name>A0A1I2CL48_9ACTN</name>
<dbReference type="RefSeq" id="WP_092930217.1">
    <property type="nucleotide sequence ID" value="NZ_FOMZ01000025.1"/>
</dbReference>